<feature type="non-terminal residue" evidence="2">
    <location>
        <position position="286"/>
    </location>
</feature>
<dbReference type="STRING" id="6238.A8WQM4"/>
<dbReference type="RefSeq" id="XP_002635303.1">
    <property type="nucleotide sequence ID" value="XM_002635257.1"/>
</dbReference>
<sequence length="286" mass="31425">CCHNSKKTEVVSPIVMDKPIPFSDPPRHGFKLAPSPPEGKGPSILFADGLGPADLPFWNLFPPPPIPPPPTNFFWLGIKGLAQFHCPPPPPHVPTTSSPFHMLTLPFFLFLLLQPISSFFFPSGGGSNCGCTCTPPPSTCPTVTPCAPIMTCSPPPVQACCNTCGTCKGRRKRRHLMLSNATYVASHDPARRVKREDDTEAASDGRCNSEELRKIIENKIDRVTAIAKRRIQEEAESTMGGRFNVICARGDFSYVANTELYCQHSVGDVTCFLFKQLSDVVRRRLM</sequence>
<dbReference type="CTD" id="8577299"/>
<protein>
    <submittedName>
        <fullName evidence="2">Protein CBR-GRL-12</fullName>
    </submittedName>
</protein>
<dbReference type="GeneID" id="8577299"/>
<evidence type="ECO:0000259" key="1">
    <source>
        <dbReference type="Pfam" id="PF04155"/>
    </source>
</evidence>
<evidence type="ECO:0000313" key="3">
    <source>
        <dbReference type="Proteomes" id="UP000008549"/>
    </source>
</evidence>
<gene>
    <name evidence="4" type="primary">grl-12</name>
    <name evidence="2" type="synonym">Cbr-grl-12</name>
    <name evidence="4" type="ORF">CBG01466</name>
    <name evidence="2" type="ORF">CBG_01466</name>
</gene>
<accession>A8WQM4</accession>
<dbReference type="InParanoid" id="A8WQM4"/>
<dbReference type="Pfam" id="PF04155">
    <property type="entry name" value="Ground-like"/>
    <property type="match status" value="1"/>
</dbReference>
<organism evidence="2 3">
    <name type="scientific">Caenorhabditis briggsae</name>
    <dbReference type="NCBI Taxonomy" id="6238"/>
    <lineage>
        <taxon>Eukaryota</taxon>
        <taxon>Metazoa</taxon>
        <taxon>Ecdysozoa</taxon>
        <taxon>Nematoda</taxon>
        <taxon>Chromadorea</taxon>
        <taxon>Rhabditida</taxon>
        <taxon>Rhabditina</taxon>
        <taxon>Rhabditomorpha</taxon>
        <taxon>Rhabditoidea</taxon>
        <taxon>Rhabditidae</taxon>
        <taxon>Peloderinae</taxon>
        <taxon>Caenorhabditis</taxon>
    </lineage>
</organism>
<dbReference type="InterPro" id="IPR007284">
    <property type="entry name" value="Ground-like_dom"/>
</dbReference>
<dbReference type="EMBL" id="HE601420">
    <property type="protein sequence ID" value="CAP22782.1"/>
    <property type="molecule type" value="Genomic_DNA"/>
</dbReference>
<reference evidence="2 3" key="2">
    <citation type="journal article" date="2011" name="PLoS Genet.">
        <title>Caenorhabditis briggsae recombinant inbred line genotypes reveal inter-strain incompatibility and the evolution of recombination.</title>
        <authorList>
            <person name="Ross J.A."/>
            <person name="Koboldt D.C."/>
            <person name="Staisch J.E."/>
            <person name="Chamberlin H.M."/>
            <person name="Gupta B.P."/>
            <person name="Miller R.D."/>
            <person name="Baird S.E."/>
            <person name="Haag E.S."/>
        </authorList>
    </citation>
    <scope>NUCLEOTIDE SEQUENCE [LARGE SCALE GENOMIC DNA]</scope>
    <source>
        <strain evidence="2 3">AF16</strain>
    </source>
</reference>
<reference evidence="2 3" key="1">
    <citation type="journal article" date="2003" name="PLoS Biol.">
        <title>The genome sequence of Caenorhabditis briggsae: a platform for comparative genomics.</title>
        <authorList>
            <person name="Stein L.D."/>
            <person name="Bao Z."/>
            <person name="Blasiar D."/>
            <person name="Blumenthal T."/>
            <person name="Brent M.R."/>
            <person name="Chen N."/>
            <person name="Chinwalla A."/>
            <person name="Clarke L."/>
            <person name="Clee C."/>
            <person name="Coghlan A."/>
            <person name="Coulson A."/>
            <person name="D'Eustachio P."/>
            <person name="Fitch D.H."/>
            <person name="Fulton L.A."/>
            <person name="Fulton R.E."/>
            <person name="Griffiths-Jones S."/>
            <person name="Harris T.W."/>
            <person name="Hillier L.W."/>
            <person name="Kamath R."/>
            <person name="Kuwabara P.E."/>
            <person name="Mardis E.R."/>
            <person name="Marra M.A."/>
            <person name="Miner T.L."/>
            <person name="Minx P."/>
            <person name="Mullikin J.C."/>
            <person name="Plumb R.W."/>
            <person name="Rogers J."/>
            <person name="Schein J.E."/>
            <person name="Sohrmann M."/>
            <person name="Spieth J."/>
            <person name="Stajich J.E."/>
            <person name="Wei C."/>
            <person name="Willey D."/>
            <person name="Wilson R.K."/>
            <person name="Durbin R."/>
            <person name="Waterston R.H."/>
        </authorList>
    </citation>
    <scope>NUCLEOTIDE SEQUENCE [LARGE SCALE GENOMIC DNA]</scope>
    <source>
        <strain evidence="2 3">AF16</strain>
    </source>
</reference>
<dbReference type="eggNOG" id="ENOG502TGIE">
    <property type="taxonomic scope" value="Eukaryota"/>
</dbReference>
<dbReference type="FunCoup" id="A8WQM4">
    <property type="interactions" value="159"/>
</dbReference>
<feature type="non-terminal residue" evidence="2">
    <location>
        <position position="1"/>
    </location>
</feature>
<dbReference type="HOGENOM" id="CLU_975089_0_0_1"/>
<evidence type="ECO:0000313" key="2">
    <source>
        <dbReference type="EMBL" id="CAP22782.1"/>
    </source>
</evidence>
<evidence type="ECO:0000313" key="4">
    <source>
        <dbReference type="WormBase" id="CBG01466"/>
    </source>
</evidence>
<feature type="domain" description="Ground-like" evidence="1">
    <location>
        <begin position="205"/>
        <end position="274"/>
    </location>
</feature>
<dbReference type="AlphaFoldDB" id="A8WQM4"/>
<dbReference type="KEGG" id="cbr:CBG_01466"/>
<dbReference type="Proteomes" id="UP000008549">
    <property type="component" value="Unassembled WGS sequence"/>
</dbReference>
<name>A8WQM4_CAEBR</name>
<dbReference type="OMA" id="MGGRFNV"/>
<proteinExistence type="predicted"/>
<dbReference type="WormBase" id="CBG01466">
    <property type="protein sequence ID" value="CBP49490"/>
    <property type="gene ID" value="WBGene00024699"/>
    <property type="gene designation" value="Cbr-grl-12"/>
</dbReference>
<keyword evidence="3" id="KW-1185">Reference proteome</keyword>